<dbReference type="EMBL" id="LN483157">
    <property type="protein sequence ID" value="CED83702.1"/>
    <property type="molecule type" value="Genomic_DNA"/>
</dbReference>
<proteinExistence type="predicted"/>
<dbReference type="Gene3D" id="3.40.50.1820">
    <property type="entry name" value="alpha/beta hydrolase"/>
    <property type="match status" value="1"/>
</dbReference>
<evidence type="ECO:0000313" key="1">
    <source>
        <dbReference type="EMBL" id="CED83702.1"/>
    </source>
</evidence>
<organism evidence="1">
    <name type="scientific">Phaffia rhodozyma</name>
    <name type="common">Yeast</name>
    <name type="synonym">Xanthophyllomyces dendrorhous</name>
    <dbReference type="NCBI Taxonomy" id="264483"/>
    <lineage>
        <taxon>Eukaryota</taxon>
        <taxon>Fungi</taxon>
        <taxon>Dikarya</taxon>
        <taxon>Basidiomycota</taxon>
        <taxon>Agaricomycotina</taxon>
        <taxon>Tremellomycetes</taxon>
        <taxon>Cystofilobasidiales</taxon>
        <taxon>Mrakiaceae</taxon>
        <taxon>Phaffia</taxon>
    </lineage>
</organism>
<protein>
    <submittedName>
        <fullName evidence="1">Uncharacterized protein</fullName>
    </submittedName>
</protein>
<dbReference type="InterPro" id="IPR029058">
    <property type="entry name" value="AB_hydrolase_fold"/>
</dbReference>
<name>A0A0F7SNR4_PHARH</name>
<dbReference type="SUPFAM" id="SSF53474">
    <property type="entry name" value="alpha/beta-Hydrolases"/>
    <property type="match status" value="1"/>
</dbReference>
<accession>A0A0F7SNR4</accession>
<reference evidence="1" key="1">
    <citation type="submission" date="2014-08" db="EMBL/GenBank/DDBJ databases">
        <authorList>
            <person name="Sharma Rahul"/>
            <person name="Thines Marco"/>
        </authorList>
    </citation>
    <scope>NUCLEOTIDE SEQUENCE</scope>
</reference>
<dbReference type="AlphaFoldDB" id="A0A0F7SNR4"/>
<sequence length="249" mass="27286">MFFNQIRASAKPIASLSGFALFSRASSTKPGTGRFLIRQPSPLASREVPTPLVFLSATTWDKTAPTADGAGGWTDWSAMYASRGYTCIEIDLNPPDVLPGTSEELMEHFTSELNQQIRLAANPFPPVLFARAFSSLIAQNYISSHPVSAMFLLAPPTPSVSDTTSPAAYEPREGILPTALPEFNYEARFPIGVMYPAAGIPMSDFEEEHRLAQDQGGWVEHLRFRGNIDGSDSESGRLEVEKWMDRVGI</sequence>